<dbReference type="RefSeq" id="WP_005874874.1">
    <property type="nucleotide sequence ID" value="NZ_JADBCB010000015.1"/>
</dbReference>
<protein>
    <submittedName>
        <fullName evidence="7">LPXTG cell wall anchor domain-containing protein</fullName>
    </submittedName>
</protein>
<evidence type="ECO:0000313" key="7">
    <source>
        <dbReference type="EMBL" id="KAA0685934.1"/>
    </source>
</evidence>
<gene>
    <name evidence="7" type="ORF">DTX73_14520</name>
</gene>
<keyword evidence="5" id="KW-0812">Transmembrane</keyword>
<accession>A0A7V7GK81</accession>
<comment type="caution">
    <text evidence="7">The sequence shown here is derived from an EMBL/GenBank/DDBJ whole genome shotgun (WGS) entry which is preliminary data.</text>
</comment>
<feature type="domain" description="Gram-positive cocci surface proteins LPxTG" evidence="6">
    <location>
        <begin position="75"/>
        <end position="118"/>
    </location>
</feature>
<dbReference type="Pfam" id="PF00746">
    <property type="entry name" value="Gram_pos_anchor"/>
    <property type="match status" value="1"/>
</dbReference>
<proteinExistence type="predicted"/>
<sequence length="122" mass="13287">MNKTVKIICFSGILLGTLGFNQLITADSMADNSAETEIAIKLIRTPSPGKLPGNIIEGESVKQSDSPSYIASGNVKSKKESFPKTGEKNTSFVLIGVLTTIITIFLFGWTQKNRKEDDDVYN</sequence>
<dbReference type="NCBIfam" id="TIGR01167">
    <property type="entry name" value="LPXTG_anchor"/>
    <property type="match status" value="1"/>
</dbReference>
<keyword evidence="2" id="KW-0964">Secreted</keyword>
<evidence type="ECO:0000256" key="1">
    <source>
        <dbReference type="ARBA" id="ARBA00022512"/>
    </source>
</evidence>
<name>A0A7V7GK81_ENTFC</name>
<dbReference type="InterPro" id="IPR019931">
    <property type="entry name" value="LPXTG_anchor"/>
</dbReference>
<evidence type="ECO:0000256" key="2">
    <source>
        <dbReference type="ARBA" id="ARBA00022525"/>
    </source>
</evidence>
<keyword evidence="5" id="KW-1133">Transmembrane helix</keyword>
<evidence type="ECO:0000256" key="5">
    <source>
        <dbReference type="SAM" id="Phobius"/>
    </source>
</evidence>
<dbReference type="AlphaFoldDB" id="A0A7V7GK81"/>
<feature type="transmembrane region" description="Helical" evidence="5">
    <location>
        <begin position="91"/>
        <end position="109"/>
    </location>
</feature>
<evidence type="ECO:0000256" key="3">
    <source>
        <dbReference type="ARBA" id="ARBA00022729"/>
    </source>
</evidence>
<keyword evidence="4" id="KW-0572">Peptidoglycan-anchor</keyword>
<organism evidence="7 8">
    <name type="scientific">Enterococcus faecium</name>
    <name type="common">Streptococcus faecium</name>
    <dbReference type="NCBI Taxonomy" id="1352"/>
    <lineage>
        <taxon>Bacteria</taxon>
        <taxon>Bacillati</taxon>
        <taxon>Bacillota</taxon>
        <taxon>Bacilli</taxon>
        <taxon>Lactobacillales</taxon>
        <taxon>Enterococcaceae</taxon>
        <taxon>Enterococcus</taxon>
    </lineage>
</organism>
<keyword evidence="1" id="KW-0134">Cell wall</keyword>
<keyword evidence="3" id="KW-0732">Signal</keyword>
<reference evidence="7 8" key="1">
    <citation type="submission" date="2018-07" db="EMBL/GenBank/DDBJ databases">
        <title>High quality draft genome sequencing of Enterococcus faecium exhibiting probiotic potential isolated from mucus of freshwater fish.</title>
        <authorList>
            <person name="El-Jeni R."/>
            <person name="Ghedira K."/>
            <person name="Abdelhak S."/>
            <person name="El-Bour M."/>
            <person name="Bouhaouala-Zahar B."/>
        </authorList>
    </citation>
    <scope>NUCLEOTIDE SEQUENCE [LARGE SCALE GENOMIC DNA]</scope>
    <source>
        <strain evidence="7 8">R.A73</strain>
    </source>
</reference>
<keyword evidence="5" id="KW-0472">Membrane</keyword>
<dbReference type="EMBL" id="QOVC01000019">
    <property type="protein sequence ID" value="KAA0685934.1"/>
    <property type="molecule type" value="Genomic_DNA"/>
</dbReference>
<dbReference type="Proteomes" id="UP000448762">
    <property type="component" value="Unassembled WGS sequence"/>
</dbReference>
<evidence type="ECO:0000313" key="8">
    <source>
        <dbReference type="Proteomes" id="UP000448762"/>
    </source>
</evidence>
<evidence type="ECO:0000259" key="6">
    <source>
        <dbReference type="Pfam" id="PF00746"/>
    </source>
</evidence>
<evidence type="ECO:0000256" key="4">
    <source>
        <dbReference type="ARBA" id="ARBA00023088"/>
    </source>
</evidence>